<dbReference type="EMBL" id="CAMXCT030006684">
    <property type="protein sequence ID" value="CAL4805560.1"/>
    <property type="molecule type" value="Genomic_DNA"/>
</dbReference>
<dbReference type="InterPro" id="IPR011009">
    <property type="entry name" value="Kinase-like_dom_sf"/>
</dbReference>
<feature type="domain" description="Protein kinase" evidence="1">
    <location>
        <begin position="339"/>
        <end position="708"/>
    </location>
</feature>
<dbReference type="OrthoDB" id="5872528at2759"/>
<dbReference type="Pfam" id="PF13475">
    <property type="entry name" value="DUF4116"/>
    <property type="match status" value="2"/>
</dbReference>
<evidence type="ECO:0000259" key="1">
    <source>
        <dbReference type="PROSITE" id="PS50011"/>
    </source>
</evidence>
<organism evidence="2">
    <name type="scientific">Cladocopium goreaui</name>
    <dbReference type="NCBI Taxonomy" id="2562237"/>
    <lineage>
        <taxon>Eukaryota</taxon>
        <taxon>Sar</taxon>
        <taxon>Alveolata</taxon>
        <taxon>Dinophyceae</taxon>
        <taxon>Suessiales</taxon>
        <taxon>Symbiodiniaceae</taxon>
        <taxon>Cladocopium</taxon>
    </lineage>
</organism>
<dbReference type="Proteomes" id="UP001152797">
    <property type="component" value="Unassembled WGS sequence"/>
</dbReference>
<dbReference type="AlphaFoldDB" id="A0A9P1M3Q3"/>
<evidence type="ECO:0000313" key="2">
    <source>
        <dbReference type="EMBL" id="CAI4018248.1"/>
    </source>
</evidence>
<dbReference type="Gene3D" id="1.10.510.10">
    <property type="entry name" value="Transferase(Phosphotransferase) domain 1"/>
    <property type="match status" value="1"/>
</dbReference>
<keyword evidence="5" id="KW-1185">Reference proteome</keyword>
<dbReference type="InterPro" id="IPR025197">
    <property type="entry name" value="DUF4116"/>
</dbReference>
<sequence length="844" mass="95664">FFCCLECVGTLRISCQKERPMTGFGADPWYAMQLPYQWDFSPFEDLRSLRHQTLAAIETLRGKIHGIDARELQQKDSWVKIVKDCEKPLKSAVASCLDWWRMSGYEFLVYITKFSEWKKFAKDIGKEQMRALFGMSQKPFFQRVLDPENPNDKSAIEEHNNKKDKEMILKSMFFQRLKNSCAIFQEEGPQWLMEGCNENVENLAMAILWLYSPMKLQKDCLVTLRPACQIYQLDQLWRHEDKGYVFNSLTRPEAFFEQQHPADLMPDKTRLPEWNMAVLENPQGDPFELENHDVEDMASASVPKKTLVLQIHEEGKTRNRKRQTLRGWPVLYEDEWENIEKMLKLGKYAASDEIAFFRMGAPESQNLVDAVKLDADALQNFIHEEQGRAEESGKLSATVDVNITKITPELHIPELAILAPVRSESIGELRRRLAAKFGIGSRLLLSQGQDGRNLLEDDVQLESLLEDTSKIEIHYLKGFDHPHIMKLLEEDLVVSPLPHWRFSTATLRGPEHRAAAARAALIDVASALRHLHQNGWGHMDVQPCNLQITGQVKKDTPESVDLKLCLVDAGSAGLLGSELRTWSSRYALPQVRSGDTKTMKKALDWFALGMTVKDLAEGLWPQVTVGEETPLTLVEASEKTQLHEASAVSASTSTFSLVAFPEGSVERLSEADGFLVDDAERKLQPGLRLENFDTRESVLKKVRENGRILKSVPPGFKSMQDVVMAAVQQTGWALQFADDEHRGNRDIVLAAVRRDGQALEFASSQLQKDPEVVLEAVKNSGWALEFASDSLRNAPAVVAEAVRFNPWALELAEKLQQNYVLTWEKQPTKGVESKLPLTWAALKL</sequence>
<gene>
    <name evidence="2" type="ORF">C1SCF055_LOCUS42839</name>
</gene>
<evidence type="ECO:0000313" key="4">
    <source>
        <dbReference type="EMBL" id="CAL4805560.1"/>
    </source>
</evidence>
<comment type="caution">
    <text evidence="2">The sequence shown here is derived from an EMBL/GenBank/DDBJ whole genome shotgun (WGS) entry which is preliminary data.</text>
</comment>
<accession>A0A9P1M3Q3</accession>
<dbReference type="EMBL" id="CAMXCT010006684">
    <property type="protein sequence ID" value="CAI4018248.1"/>
    <property type="molecule type" value="Genomic_DNA"/>
</dbReference>
<dbReference type="GO" id="GO:0004672">
    <property type="term" value="F:protein kinase activity"/>
    <property type="evidence" value="ECO:0007669"/>
    <property type="project" value="InterPro"/>
</dbReference>
<reference evidence="3" key="2">
    <citation type="submission" date="2024-04" db="EMBL/GenBank/DDBJ databases">
        <authorList>
            <person name="Chen Y."/>
            <person name="Shah S."/>
            <person name="Dougan E. K."/>
            <person name="Thang M."/>
            <person name="Chan C."/>
        </authorList>
    </citation>
    <scope>NUCLEOTIDE SEQUENCE [LARGE SCALE GENOMIC DNA]</scope>
</reference>
<reference evidence="2" key="1">
    <citation type="submission" date="2022-10" db="EMBL/GenBank/DDBJ databases">
        <authorList>
            <person name="Chen Y."/>
            <person name="Dougan E. K."/>
            <person name="Chan C."/>
            <person name="Rhodes N."/>
            <person name="Thang M."/>
        </authorList>
    </citation>
    <scope>NUCLEOTIDE SEQUENCE</scope>
</reference>
<dbReference type="SUPFAM" id="SSF56112">
    <property type="entry name" value="Protein kinase-like (PK-like)"/>
    <property type="match status" value="1"/>
</dbReference>
<dbReference type="GO" id="GO:0005524">
    <property type="term" value="F:ATP binding"/>
    <property type="evidence" value="ECO:0007669"/>
    <property type="project" value="InterPro"/>
</dbReference>
<protein>
    <submittedName>
        <fullName evidence="4">DUF4116 domain-containing protein</fullName>
    </submittedName>
</protein>
<name>A0A9P1M3Q3_9DINO</name>
<dbReference type="InterPro" id="IPR000719">
    <property type="entry name" value="Prot_kinase_dom"/>
</dbReference>
<proteinExistence type="predicted"/>
<dbReference type="PROSITE" id="PS50011">
    <property type="entry name" value="PROTEIN_KINASE_DOM"/>
    <property type="match status" value="1"/>
</dbReference>
<feature type="non-terminal residue" evidence="2">
    <location>
        <position position="1"/>
    </location>
</feature>
<dbReference type="EMBL" id="CAMXCT020006684">
    <property type="protein sequence ID" value="CAL1171623.1"/>
    <property type="molecule type" value="Genomic_DNA"/>
</dbReference>
<evidence type="ECO:0000313" key="3">
    <source>
        <dbReference type="EMBL" id="CAL1171623.1"/>
    </source>
</evidence>
<evidence type="ECO:0000313" key="5">
    <source>
        <dbReference type="Proteomes" id="UP001152797"/>
    </source>
</evidence>